<proteinExistence type="predicted"/>
<dbReference type="EMBL" id="CP049742">
    <property type="protein sequence ID" value="QPC46008.1"/>
    <property type="molecule type" value="Genomic_DNA"/>
</dbReference>
<evidence type="ECO:0000313" key="1">
    <source>
        <dbReference type="EMBL" id="QPC46008.1"/>
    </source>
</evidence>
<gene>
    <name evidence="1" type="ORF">G8O30_03075</name>
</gene>
<reference evidence="1 2" key="1">
    <citation type="submission" date="2019-07" db="EMBL/GenBank/DDBJ databases">
        <title>Genome sequence of 2 isolates from Red Sea Mangroves.</title>
        <authorList>
            <person name="Sefrji F."/>
            <person name="Michoud G."/>
            <person name="Merlino G."/>
            <person name="Daffonchio D."/>
        </authorList>
    </citation>
    <scope>NUCLEOTIDE SEQUENCE [LARGE SCALE GENOMIC DNA]</scope>
    <source>
        <strain evidence="1 2">R1DC41</strain>
    </source>
</reference>
<dbReference type="Pfam" id="PF14149">
    <property type="entry name" value="YhfH"/>
    <property type="match status" value="1"/>
</dbReference>
<dbReference type="AlphaFoldDB" id="A0A7S8C9S9"/>
<dbReference type="RefSeq" id="WP_239673530.1">
    <property type="nucleotide sequence ID" value="NZ_CP049742.1"/>
</dbReference>
<evidence type="ECO:0000313" key="2">
    <source>
        <dbReference type="Proteomes" id="UP000593626"/>
    </source>
</evidence>
<name>A0A7S8C9S9_9BACI</name>
<protein>
    <submittedName>
        <fullName evidence="1">YhfH family protein</fullName>
    </submittedName>
</protein>
<dbReference type="InterPro" id="IPR025432">
    <property type="entry name" value="YhfH-like"/>
</dbReference>
<keyword evidence="2" id="KW-1185">Reference proteome</keyword>
<organism evidence="1 2">
    <name type="scientific">Mangrovibacillus cuniculi</name>
    <dbReference type="NCBI Taxonomy" id="2593652"/>
    <lineage>
        <taxon>Bacteria</taxon>
        <taxon>Bacillati</taxon>
        <taxon>Bacillota</taxon>
        <taxon>Bacilli</taxon>
        <taxon>Bacillales</taxon>
        <taxon>Bacillaceae</taxon>
        <taxon>Mangrovibacillus</taxon>
    </lineage>
</organism>
<sequence>MLTNVMEFFRELPKKTCTKCGEHIEEQHECYGNVCDHCLDVKEIL</sequence>
<dbReference type="KEGG" id="mcui:G8O30_03075"/>
<accession>A0A7S8C9S9</accession>
<dbReference type="Proteomes" id="UP000593626">
    <property type="component" value="Chromosome"/>
</dbReference>